<dbReference type="InterPro" id="IPR029526">
    <property type="entry name" value="PGBD"/>
</dbReference>
<sequence>MLEEKGFFATGTVRENRTAKCPIEDNKAISKKERGSYSCAFDPNLEVLVVRWNDNSVVTVMTNMCEVLPVAQAKPYTRKEHKEVLMPQPRVIYDYNKYMGGVDLHDNGIANYRIAIRGKKWWWPLFTNVIYSMIENAWKIYNIANETQISQLEFRWQLTLTLLKFNGQAEQSDALSCETMTNPSHGRPSKTALTEDRI</sequence>
<name>A0A482VE57_ASBVE</name>
<dbReference type="EMBL" id="QDEB01109126">
    <property type="protein sequence ID" value="RZB70355.1"/>
    <property type="molecule type" value="Genomic_DNA"/>
</dbReference>
<gene>
    <name evidence="3" type="ORF">BDFB_012411</name>
</gene>
<protein>
    <submittedName>
        <fullName evidence="3">DDE Tnp 1 7 domain containing protein</fullName>
    </submittedName>
</protein>
<dbReference type="AlphaFoldDB" id="A0A482VE57"/>
<evidence type="ECO:0000313" key="3">
    <source>
        <dbReference type="EMBL" id="RZB70355.1"/>
    </source>
</evidence>
<evidence type="ECO:0000259" key="2">
    <source>
        <dbReference type="Pfam" id="PF13843"/>
    </source>
</evidence>
<evidence type="ECO:0000313" key="4">
    <source>
        <dbReference type="Proteomes" id="UP000292052"/>
    </source>
</evidence>
<reference evidence="3 4" key="1">
    <citation type="submission" date="2017-03" db="EMBL/GenBank/DDBJ databases">
        <title>Genome of the blue death feigning beetle - Asbolus verrucosus.</title>
        <authorList>
            <person name="Rider S.D."/>
        </authorList>
    </citation>
    <scope>NUCLEOTIDE SEQUENCE [LARGE SCALE GENOMIC DNA]</scope>
    <source>
        <strain evidence="3">Butters</strain>
        <tissue evidence="3">Head and leg muscle</tissue>
    </source>
</reference>
<dbReference type="Pfam" id="PF13843">
    <property type="entry name" value="DDE_Tnp_1_7"/>
    <property type="match status" value="1"/>
</dbReference>
<dbReference type="PANTHER" id="PTHR47272">
    <property type="entry name" value="DDE_TNP_1_7 DOMAIN-CONTAINING PROTEIN"/>
    <property type="match status" value="1"/>
</dbReference>
<accession>A0A482VE57</accession>
<dbReference type="STRING" id="1661398.A0A482VE57"/>
<dbReference type="OrthoDB" id="8300647at2759"/>
<comment type="caution">
    <text evidence="3">The sequence shown here is derived from an EMBL/GenBank/DDBJ whole genome shotgun (WGS) entry which is preliminary data.</text>
</comment>
<feature type="region of interest" description="Disordered" evidence="1">
    <location>
        <begin position="177"/>
        <end position="198"/>
    </location>
</feature>
<organism evidence="3 4">
    <name type="scientific">Asbolus verrucosus</name>
    <name type="common">Desert ironclad beetle</name>
    <dbReference type="NCBI Taxonomy" id="1661398"/>
    <lineage>
        <taxon>Eukaryota</taxon>
        <taxon>Metazoa</taxon>
        <taxon>Ecdysozoa</taxon>
        <taxon>Arthropoda</taxon>
        <taxon>Hexapoda</taxon>
        <taxon>Insecta</taxon>
        <taxon>Pterygota</taxon>
        <taxon>Neoptera</taxon>
        <taxon>Endopterygota</taxon>
        <taxon>Coleoptera</taxon>
        <taxon>Polyphaga</taxon>
        <taxon>Cucujiformia</taxon>
        <taxon>Tenebrionidae</taxon>
        <taxon>Pimeliinae</taxon>
        <taxon>Asbolus</taxon>
    </lineage>
</organism>
<feature type="domain" description="PiggyBac transposable element-derived protein" evidence="2">
    <location>
        <begin position="2"/>
        <end position="138"/>
    </location>
</feature>
<dbReference type="Proteomes" id="UP000292052">
    <property type="component" value="Unassembled WGS sequence"/>
</dbReference>
<evidence type="ECO:0000256" key="1">
    <source>
        <dbReference type="SAM" id="MobiDB-lite"/>
    </source>
</evidence>
<proteinExistence type="predicted"/>
<keyword evidence="4" id="KW-1185">Reference proteome</keyword>